<accession>A0ABV7A4U4</accession>
<dbReference type="Proteomes" id="UP001595387">
    <property type="component" value="Unassembled WGS sequence"/>
</dbReference>
<gene>
    <name evidence="2" type="ORF">ACFODW_07020</name>
</gene>
<proteinExistence type="predicted"/>
<protein>
    <submittedName>
        <fullName evidence="2">C45 family autoproteolytic acyltransferase/hydrolase</fullName>
    </submittedName>
</protein>
<evidence type="ECO:0000313" key="3">
    <source>
        <dbReference type="Proteomes" id="UP001595387"/>
    </source>
</evidence>
<dbReference type="GO" id="GO:0016746">
    <property type="term" value="F:acyltransferase activity"/>
    <property type="evidence" value="ECO:0007669"/>
    <property type="project" value="UniProtKB-KW"/>
</dbReference>
<dbReference type="Gene3D" id="1.10.10.2120">
    <property type="match status" value="1"/>
</dbReference>
<sequence length="356" mass="39754">MMEEFKLIKVSGSANDRGKQLGRLAKQEIQHNIEAYKEIFKKNANIDWESAKKKAADYIPWIEAYDNEIMEEIRGISEGSGFDLLEITALNARSEIVLNSDGCTSIASIPETNEEKVTYLGQNWDWHGLVKKGVILLDIIQTPRPRILMATEAGIVGKIGMNEKGLGVCLNLLGTSQHVKEGVPIHVILRGILNSNNINQAIGQIGRLQRGVAANYLIAHAEGEVLNVESTPTDYDVLYPQDGYIAHANHFIGPRKVNINDTARILYPDTHLRQGVANKLLNKAEQINDKNLKSIFSNHIGYPDSICRHGEDYPTDLGRPQASDTAFSIIMNLTMRRFDITVGTPCEHPYKTYTFE</sequence>
<dbReference type="PANTHER" id="PTHR34180:SF1">
    <property type="entry name" value="BETA-ALANYL-DOPAMINE_CARCININE HYDROLASE"/>
    <property type="match status" value="1"/>
</dbReference>
<evidence type="ECO:0000259" key="1">
    <source>
        <dbReference type="Pfam" id="PF03417"/>
    </source>
</evidence>
<keyword evidence="2" id="KW-0808">Transferase</keyword>
<organism evidence="2 3">
    <name type="scientific">Virgibacillus sediminis</name>
    <dbReference type="NCBI Taxonomy" id="202260"/>
    <lineage>
        <taxon>Bacteria</taxon>
        <taxon>Bacillati</taxon>
        <taxon>Bacillota</taxon>
        <taxon>Bacilli</taxon>
        <taxon>Bacillales</taxon>
        <taxon>Bacillaceae</taxon>
        <taxon>Virgibacillus</taxon>
    </lineage>
</organism>
<dbReference type="InterPro" id="IPR047794">
    <property type="entry name" value="C45_proenzyme-like"/>
</dbReference>
<name>A0ABV7A4U4_9BACI</name>
<dbReference type="Pfam" id="PF03417">
    <property type="entry name" value="AAT"/>
    <property type="match status" value="1"/>
</dbReference>
<dbReference type="InterPro" id="IPR047801">
    <property type="entry name" value="Peptidase_C45"/>
</dbReference>
<dbReference type="NCBIfam" id="NF040521">
    <property type="entry name" value="C45_proenzyme"/>
    <property type="match status" value="1"/>
</dbReference>
<reference evidence="3" key="1">
    <citation type="journal article" date="2019" name="Int. J. Syst. Evol. Microbiol.">
        <title>The Global Catalogue of Microorganisms (GCM) 10K type strain sequencing project: providing services to taxonomists for standard genome sequencing and annotation.</title>
        <authorList>
            <consortium name="The Broad Institute Genomics Platform"/>
            <consortium name="The Broad Institute Genome Sequencing Center for Infectious Disease"/>
            <person name="Wu L."/>
            <person name="Ma J."/>
        </authorList>
    </citation>
    <scope>NUCLEOTIDE SEQUENCE [LARGE SCALE GENOMIC DNA]</scope>
    <source>
        <strain evidence="3">KCTC 13193</strain>
    </source>
</reference>
<dbReference type="Gene3D" id="3.60.60.10">
    <property type="entry name" value="Penicillin V Acylase, Chain A"/>
    <property type="match status" value="1"/>
</dbReference>
<keyword evidence="3" id="KW-1185">Reference proteome</keyword>
<comment type="caution">
    <text evidence="2">The sequence shown here is derived from an EMBL/GenBank/DDBJ whole genome shotgun (WGS) entry which is preliminary data.</text>
</comment>
<dbReference type="EMBL" id="JBHRRZ010000013">
    <property type="protein sequence ID" value="MFC2948092.1"/>
    <property type="molecule type" value="Genomic_DNA"/>
</dbReference>
<keyword evidence="2" id="KW-0012">Acyltransferase</keyword>
<dbReference type="InterPro" id="IPR005079">
    <property type="entry name" value="Peptidase_C45_hydrolase"/>
</dbReference>
<feature type="domain" description="Peptidase C45 hydrolase" evidence="1">
    <location>
        <begin position="113"/>
        <end position="315"/>
    </location>
</feature>
<evidence type="ECO:0000313" key="2">
    <source>
        <dbReference type="EMBL" id="MFC2948092.1"/>
    </source>
</evidence>
<dbReference type="PANTHER" id="PTHR34180">
    <property type="entry name" value="PEPTIDASE C45"/>
    <property type="match status" value="1"/>
</dbReference>